<evidence type="ECO:0000256" key="2">
    <source>
        <dbReference type="ARBA" id="ARBA00023043"/>
    </source>
</evidence>
<feature type="repeat" description="ANK" evidence="3">
    <location>
        <begin position="1460"/>
        <end position="1488"/>
    </location>
</feature>
<organism evidence="5 6">
    <name type="scientific">Trichogramma brassicae</name>
    <dbReference type="NCBI Taxonomy" id="86971"/>
    <lineage>
        <taxon>Eukaryota</taxon>
        <taxon>Metazoa</taxon>
        <taxon>Ecdysozoa</taxon>
        <taxon>Arthropoda</taxon>
        <taxon>Hexapoda</taxon>
        <taxon>Insecta</taxon>
        <taxon>Pterygota</taxon>
        <taxon>Neoptera</taxon>
        <taxon>Endopterygota</taxon>
        <taxon>Hymenoptera</taxon>
        <taxon>Apocrita</taxon>
        <taxon>Proctotrupomorpha</taxon>
        <taxon>Chalcidoidea</taxon>
        <taxon>Trichogrammatidae</taxon>
        <taxon>Trichogramma</taxon>
    </lineage>
</organism>
<feature type="repeat" description="ANK" evidence="3">
    <location>
        <begin position="624"/>
        <end position="656"/>
    </location>
</feature>
<dbReference type="Pfam" id="PF00023">
    <property type="entry name" value="Ank"/>
    <property type="match status" value="6"/>
</dbReference>
<feature type="region of interest" description="Disordered" evidence="4">
    <location>
        <begin position="2057"/>
        <end position="2133"/>
    </location>
</feature>
<dbReference type="InterPro" id="IPR002110">
    <property type="entry name" value="Ankyrin_rpt"/>
</dbReference>
<feature type="region of interest" description="Disordered" evidence="4">
    <location>
        <begin position="1831"/>
        <end position="1868"/>
    </location>
</feature>
<feature type="compositionally biased region" description="Low complexity" evidence="4">
    <location>
        <begin position="2193"/>
        <end position="2202"/>
    </location>
</feature>
<feature type="repeat" description="ANK" evidence="3">
    <location>
        <begin position="1387"/>
        <end position="1419"/>
    </location>
</feature>
<feature type="region of interest" description="Disordered" evidence="4">
    <location>
        <begin position="2193"/>
        <end position="2232"/>
    </location>
</feature>
<dbReference type="Pfam" id="PF12796">
    <property type="entry name" value="Ank_2"/>
    <property type="match status" value="6"/>
</dbReference>
<feature type="repeat" description="ANK" evidence="3">
    <location>
        <begin position="332"/>
        <end position="364"/>
    </location>
</feature>
<keyword evidence="6" id="KW-1185">Reference proteome</keyword>
<feature type="compositionally biased region" description="Polar residues" evidence="4">
    <location>
        <begin position="1894"/>
        <end position="1907"/>
    </location>
</feature>
<feature type="repeat" description="ANK" evidence="3">
    <location>
        <begin position="1022"/>
        <end position="1054"/>
    </location>
</feature>
<feature type="repeat" description="ANK" evidence="3">
    <location>
        <begin position="259"/>
        <end position="291"/>
    </location>
</feature>
<dbReference type="SUPFAM" id="SSF48403">
    <property type="entry name" value="Ankyrin repeat"/>
    <property type="match status" value="5"/>
</dbReference>
<feature type="compositionally biased region" description="Low complexity" evidence="4">
    <location>
        <begin position="1908"/>
        <end position="1924"/>
    </location>
</feature>
<proteinExistence type="predicted"/>
<feature type="repeat" description="ANK" evidence="3">
    <location>
        <begin position="1168"/>
        <end position="1200"/>
    </location>
</feature>
<dbReference type="SMART" id="SM00248">
    <property type="entry name" value="ANK"/>
    <property type="match status" value="28"/>
</dbReference>
<feature type="region of interest" description="Disordered" evidence="4">
    <location>
        <begin position="1894"/>
        <end position="1924"/>
    </location>
</feature>
<dbReference type="Gene3D" id="1.25.40.20">
    <property type="entry name" value="Ankyrin repeat-containing domain"/>
    <property type="match status" value="9"/>
</dbReference>
<feature type="repeat" description="ANK" evidence="3">
    <location>
        <begin position="478"/>
        <end position="510"/>
    </location>
</feature>
<evidence type="ECO:0000256" key="1">
    <source>
        <dbReference type="ARBA" id="ARBA00022737"/>
    </source>
</evidence>
<keyword evidence="2 3" id="KW-0040">ANK repeat</keyword>
<feature type="repeat" description="ANK" evidence="3">
    <location>
        <begin position="1095"/>
        <end position="1127"/>
    </location>
</feature>
<protein>
    <submittedName>
        <fullName evidence="5">Uncharacterized protein</fullName>
    </submittedName>
</protein>
<dbReference type="PANTHER" id="PTHR24123:SF33">
    <property type="entry name" value="PROTEIN HOS4"/>
    <property type="match status" value="1"/>
</dbReference>
<feature type="repeat" description="ANK" evidence="3">
    <location>
        <begin position="874"/>
        <end position="906"/>
    </location>
</feature>
<evidence type="ECO:0000313" key="5">
    <source>
        <dbReference type="EMBL" id="CAB0040199.1"/>
    </source>
</evidence>
<feature type="compositionally biased region" description="Basic residues" evidence="4">
    <location>
        <begin position="2203"/>
        <end position="2214"/>
    </location>
</feature>
<feature type="region of interest" description="Disordered" evidence="4">
    <location>
        <begin position="1989"/>
        <end position="2012"/>
    </location>
</feature>
<feature type="repeat" description="ANK" evidence="3">
    <location>
        <begin position="186"/>
        <end position="218"/>
    </location>
</feature>
<reference evidence="5 6" key="1">
    <citation type="submission" date="2020-02" db="EMBL/GenBank/DDBJ databases">
        <authorList>
            <person name="Ferguson B K."/>
        </authorList>
    </citation>
    <scope>NUCLEOTIDE SEQUENCE [LARGE SCALE GENOMIC DNA]</scope>
</reference>
<evidence type="ECO:0000256" key="3">
    <source>
        <dbReference type="PROSITE-ProRule" id="PRU00023"/>
    </source>
</evidence>
<feature type="repeat" description="ANK" evidence="3">
    <location>
        <begin position="1241"/>
        <end position="1273"/>
    </location>
</feature>
<dbReference type="Proteomes" id="UP000479190">
    <property type="component" value="Unassembled WGS sequence"/>
</dbReference>
<evidence type="ECO:0000256" key="4">
    <source>
        <dbReference type="SAM" id="MobiDB-lite"/>
    </source>
</evidence>
<gene>
    <name evidence="5" type="ORF">TBRA_LOCUS11927</name>
</gene>
<evidence type="ECO:0000313" key="6">
    <source>
        <dbReference type="Proteomes" id="UP000479190"/>
    </source>
</evidence>
<keyword evidence="1" id="KW-0677">Repeat</keyword>
<feature type="repeat" description="ANK" evidence="3">
    <location>
        <begin position="1314"/>
        <end position="1346"/>
    </location>
</feature>
<dbReference type="PANTHER" id="PTHR24123">
    <property type="entry name" value="ANKYRIN REPEAT-CONTAINING"/>
    <property type="match status" value="1"/>
</dbReference>
<feature type="repeat" description="ANK" evidence="3">
    <location>
        <begin position="949"/>
        <end position="981"/>
    </location>
</feature>
<sequence>MADDEFKKLSNDLFDEITDFEAGQKKLESLKRMRERVNWEIGEERESFYWQLCRLINDWKSRLPDLREIFRREEIDWLLTKCVKIGPTELIKFVIRTGYKDEPDLDDDGKPLLCRNTPVNYAAEHRIRDWISKVRELFKIYDKFNANYTNETGFTHFHAACKSGCDEIVKKFLELGQDPNCIVRETGDSALHLALRHKQREVVQLLLRNHADPNWANKKELTPLHIICRGDNDVELFEEFFKITNEIQQTVQVEARDIWGRTPLHWAVHYRHMELVDLLLRRGADVNSKDAGEHSCLHFIGDIDVAHDVTEKFFEICGKIQLTVQVNALNKLGNTPLHLALRNDKQKMVECLLRNGADPNIADAGGFTSLHLIALRGINDDYAEKFFEICNDMQLKVQVNAQENHGRTPLQIAVCLDKEHVVESLLRNGADPNIADVEKCTSLHSICATDYDDKSAEKFFQICDDMQLTMQVDAQSKLGWTPLHLALFKGKKKATEWLLRRGVNPNLATKEGYTPLHAISCREIDDDFAEWFFEICDDMNLMVQVDARNTSGETPLHLALNNGKERNIKDLLRKGSDPNLTNTLGYHPLHIIASRPIDDELVEKFIKMCSDIQLSVQVDFSDKHGRTPLHLALLNGKKQNVKDLLRRGANPNSADTCGLLPLHVICNGQHDDDLVKLFFEIADVLQQTMQVDAQDEWGLTPLETAVGTLSPAGRRKKNQCQLNIQKAHHQRQRQQQLIVPRKEMITSRPASRTSRRACPAFSCNDTATIKSRAVTARLPPSERFYIYVIFKEPRAPAFIHVARGHRAARFYTYRIRDWISKVRELFKIYDKFNANYTNETGFTHFHAACKSGCDEIVKKFLELGQDPNCIVRETGDSALHLALRHKPREVVQLLLRSHADPNWANKKGLTPLHIICRNSNDSDDIVNMLFELSDDKYQPMSINAQEKKFSNTPLHLALRYRNKKIVELLLKRGANPNLANAQGIRPLHCAIYSMIDKDLTEKFFEMFGNIEQTVQVDVRDKWGRTPLHLALSKSKKKAAESLLRIGANPNLADEKGYTCLHYIVWRSIDNGSAERFFQICDDIQQTVQVDTLNTRGKSPLHFALSKGKKKVAESLLRRGANPNLASAKGLTSLHLICETTYDDNSAEKFFQICDDMQLTMEIDALDKLGQTPLHLALGTGKKKMVECLLRNGADPNIADAEGLSSLHHIASRRIDDDLAEKFLQITFGIQQTVQVNAKDKLGMSPLHYALSYNLKNVVKSLLKRGGDPNLADLWGGTSLHRITFRQIDDDLMKWFLEICDNMQLKVQVDALDEYGDTPLHVALRNGEKKATESLLRRGADPNLTSADELTSLHHITLRKIDDDLMKWFFEICDNMQLKVQVDARSKSGNTALHNALYRGKKKAAESLLRRGVNPNLANGKGFHPLHIVSCTEPDGGLVKLFFEIADDVQQTVQVDAQDKKGRTPLQTAVANLSPGVVDVLLDRGADLSKFVFPIEELFRKSFDKNDRKWDKLKLASGILAVVECLNKRGYELDRSDVLTIIKLFVEYESFEKSSDLLEKFWRNDEEFTSKAIEVTIIPNCLSLFDLLLLQPEEAAKLLTYTNYFEIERLNNLDKIPEQYRDKCLRYLCEKMSRRYFKKLSLDAFQELIHYRLPILCSEMVMDNLMNEDLFRIYEAGEIVAKESKAKLSDTVDNGPVDQKVQFIKSYIDDRGQMLRRPPADRHLSLSLCVHSIAHDIYRENLCFQLRLVPKPYKLTEFQVGRHEFFEILQNFSPRSRGNSMKVEGSGGGVAVNATTATALLHDIKIKEETQEQQAQTTTSSSATRVTTLISPNLPEKQQQQQSNTGTNSNSSSQETPTDSPVDLDIKSSGGGRVVVAASSKANCGSVSYRRHCQSSAGKPAANSTIIQSRESAPSAAGRRPAARFSWTTVPRTAVSRTGRRIGSSTARSVRPSYDLIVPSFGSNYIDNGLIDMDKYFENLQQSINQSIQSSSQNENAAHVSTHSDGRGGYETTVSIRGGKRVVRAGRTAEGLPYYEETEDLPIGDVIFHTERVYNHETRSLDVKSSKQVKEPPTTTTEAAAPVQETTTAAAPAEEQTAKPSVESSTDAPAAAEVTGICSKSRRRRIRPTASTCGTRRRASCIRRSTCTTCTRSTAAPWPSTAAPSRAAATAATRTATTITAARSTSITRAPPAIRTTASSASSTRRRRCSLRRWHPLPAPRGPGGDSSTAFAPLADSITGNVDSLAT</sequence>
<feature type="repeat" description="ANK" evidence="3">
    <location>
        <begin position="551"/>
        <end position="583"/>
    </location>
</feature>
<feature type="compositionally biased region" description="Low complexity" evidence="4">
    <location>
        <begin position="1837"/>
        <end position="1853"/>
    </location>
</feature>
<dbReference type="PRINTS" id="PR01415">
    <property type="entry name" value="ANKYRIN"/>
</dbReference>
<feature type="repeat" description="ANK" evidence="3">
    <location>
        <begin position="405"/>
        <end position="437"/>
    </location>
</feature>
<feature type="compositionally biased region" description="Low complexity" evidence="4">
    <location>
        <begin position="2070"/>
        <end position="2099"/>
    </location>
</feature>
<name>A0A6H5IW87_9HYME</name>
<dbReference type="InterPro" id="IPR036770">
    <property type="entry name" value="Ankyrin_rpt-contain_sf"/>
</dbReference>
<dbReference type="EMBL" id="CADCXV010001007">
    <property type="protein sequence ID" value="CAB0040199.1"/>
    <property type="molecule type" value="Genomic_DNA"/>
</dbReference>
<accession>A0A6H5IW87</accession>
<feature type="compositionally biased region" description="Basic and acidic residues" evidence="4">
    <location>
        <begin position="2057"/>
        <end position="2069"/>
    </location>
</feature>
<dbReference type="OrthoDB" id="6593077at2759"/>
<dbReference type="InterPro" id="IPR051165">
    <property type="entry name" value="Multifunctional_ANK_Repeat"/>
</dbReference>
<dbReference type="PROSITE" id="PS50088">
    <property type="entry name" value="ANK_REPEAT"/>
    <property type="match status" value="16"/>
</dbReference>
<dbReference type="PROSITE" id="PS50297">
    <property type="entry name" value="ANK_REP_REGION"/>
    <property type="match status" value="16"/>
</dbReference>